<dbReference type="InterPro" id="IPR028354">
    <property type="entry name" value="GPAT_PlsB"/>
</dbReference>
<evidence type="ECO:0000259" key="15">
    <source>
        <dbReference type="SMART" id="SM00563"/>
    </source>
</evidence>
<dbReference type="InterPro" id="IPR002123">
    <property type="entry name" value="Plipid/glycerol_acylTrfase"/>
</dbReference>
<accession>L0WG11</accession>
<feature type="short sequence motif" description="HXXXXD motif" evidence="14">
    <location>
        <begin position="312"/>
        <end position="317"/>
    </location>
</feature>
<dbReference type="InterPro" id="IPR045520">
    <property type="entry name" value="GPAT/DHAPAT_C"/>
</dbReference>
<dbReference type="UniPathway" id="UPA00557">
    <property type="reaction ID" value="UER00612"/>
</dbReference>
<evidence type="ECO:0000256" key="9">
    <source>
        <dbReference type="ARBA" id="ARBA00023136"/>
    </source>
</evidence>
<dbReference type="EMBL" id="AMRJ01000005">
    <property type="protein sequence ID" value="EKF75092.1"/>
    <property type="molecule type" value="Genomic_DNA"/>
</dbReference>
<dbReference type="HAMAP" id="MF_00393">
    <property type="entry name" value="Glyc3P_acyltrans"/>
    <property type="match status" value="1"/>
</dbReference>
<keyword evidence="9 14" id="KW-0472">Membrane</keyword>
<evidence type="ECO:0000256" key="1">
    <source>
        <dbReference type="ARBA" id="ARBA00004413"/>
    </source>
</evidence>
<dbReference type="GO" id="GO:0016024">
    <property type="term" value="P:CDP-diacylglycerol biosynthetic process"/>
    <property type="evidence" value="ECO:0007669"/>
    <property type="project" value="UniProtKB-UniRule"/>
</dbReference>
<evidence type="ECO:0000256" key="6">
    <source>
        <dbReference type="ARBA" id="ARBA00013432"/>
    </source>
</evidence>
<keyword evidence="7 14" id="KW-1003">Cell membrane</keyword>
<comment type="similarity">
    <text evidence="4 14">Belongs to the GPAT/DAPAT family.</text>
</comment>
<reference evidence="16 17" key="1">
    <citation type="journal article" date="2012" name="J. Bacteriol.">
        <title>Genome Sequence of the Alkane-Degrading Bacterium Alcanivorax hongdengensis Type Strain A-11-3.</title>
        <authorList>
            <person name="Lai Q."/>
            <person name="Shao Z."/>
        </authorList>
    </citation>
    <scope>NUCLEOTIDE SEQUENCE [LARGE SCALE GENOMIC DNA]</scope>
    <source>
        <strain evidence="16 17">A-11-3</strain>
    </source>
</reference>
<dbReference type="InterPro" id="IPR041728">
    <property type="entry name" value="GPAT/DHAPAT_LPLAT"/>
</dbReference>
<comment type="catalytic activity">
    <reaction evidence="13 14">
        <text>sn-glycerol 3-phosphate + an acyl-CoA = a 1-acyl-sn-glycero-3-phosphate + CoA</text>
        <dbReference type="Rhea" id="RHEA:15325"/>
        <dbReference type="ChEBI" id="CHEBI:57287"/>
        <dbReference type="ChEBI" id="CHEBI:57597"/>
        <dbReference type="ChEBI" id="CHEBI:57970"/>
        <dbReference type="ChEBI" id="CHEBI:58342"/>
        <dbReference type="EC" id="2.3.1.15"/>
    </reaction>
</comment>
<comment type="pathway">
    <text evidence="3">Lipid metabolism.</text>
</comment>
<keyword evidence="10 14" id="KW-0594">Phospholipid biosynthesis</keyword>
<dbReference type="Pfam" id="PF19277">
    <property type="entry name" value="GPAT_C"/>
    <property type="match status" value="1"/>
</dbReference>
<dbReference type="PANTHER" id="PTHR12563">
    <property type="entry name" value="GLYCEROL-3-PHOSPHATE ACYLTRANSFERASE"/>
    <property type="match status" value="1"/>
</dbReference>
<keyword evidence="11 14" id="KW-1208">Phospholipid metabolism</keyword>
<evidence type="ECO:0000256" key="12">
    <source>
        <dbReference type="ARBA" id="ARBA00023315"/>
    </source>
</evidence>
<evidence type="ECO:0000256" key="3">
    <source>
        <dbReference type="ARBA" id="ARBA00005189"/>
    </source>
</evidence>
<dbReference type="Proteomes" id="UP000010164">
    <property type="component" value="Unassembled WGS sequence"/>
</dbReference>
<dbReference type="CDD" id="cd07993">
    <property type="entry name" value="LPLAT_DHAPAT-like"/>
    <property type="match status" value="1"/>
</dbReference>
<dbReference type="eggNOG" id="COG2937">
    <property type="taxonomic scope" value="Bacteria"/>
</dbReference>
<dbReference type="PIRSF" id="PIRSF000437">
    <property type="entry name" value="GPAT_DHAPAT"/>
    <property type="match status" value="1"/>
</dbReference>
<comment type="pathway">
    <text evidence="2 14">Phospholipid metabolism; CDP-diacylglycerol biosynthesis; CDP-diacylglycerol from sn-glycerol 3-phosphate: step 1/3.</text>
</comment>
<keyword evidence="14" id="KW-0444">Lipid biosynthesis</keyword>
<gene>
    <name evidence="14" type="primary">plsB</name>
    <name evidence="16" type="ORF">A11A3_05349</name>
</gene>
<keyword evidence="14" id="KW-0443">Lipid metabolism</keyword>
<evidence type="ECO:0000256" key="10">
    <source>
        <dbReference type="ARBA" id="ARBA00023209"/>
    </source>
</evidence>
<evidence type="ECO:0000256" key="8">
    <source>
        <dbReference type="ARBA" id="ARBA00022679"/>
    </source>
</evidence>
<dbReference type="GO" id="GO:0005886">
    <property type="term" value="C:plasma membrane"/>
    <property type="evidence" value="ECO:0007669"/>
    <property type="project" value="UniProtKB-SubCell"/>
</dbReference>
<dbReference type="RefSeq" id="WP_008928254.1">
    <property type="nucleotide sequence ID" value="NZ_AMRJ01000005.1"/>
</dbReference>
<dbReference type="NCBIfam" id="TIGR03703">
    <property type="entry name" value="plsB"/>
    <property type="match status" value="1"/>
</dbReference>
<keyword evidence="8 14" id="KW-0808">Transferase</keyword>
<evidence type="ECO:0000256" key="14">
    <source>
        <dbReference type="HAMAP-Rule" id="MF_00393"/>
    </source>
</evidence>
<dbReference type="Pfam" id="PF01553">
    <property type="entry name" value="Acyltransferase"/>
    <property type="match status" value="1"/>
</dbReference>
<dbReference type="EC" id="2.3.1.15" evidence="5 14"/>
<keyword evidence="12 14" id="KW-0012">Acyltransferase</keyword>
<dbReference type="PANTHER" id="PTHR12563:SF17">
    <property type="entry name" value="DIHYDROXYACETONE PHOSPHATE ACYLTRANSFERASE"/>
    <property type="match status" value="1"/>
</dbReference>
<protein>
    <recommendedName>
        <fullName evidence="6 14">Glycerol-3-phosphate acyltransferase</fullName>
        <shortName evidence="14">GPAT</shortName>
        <ecNumber evidence="5 14">2.3.1.15</ecNumber>
    </recommendedName>
</protein>
<organism evidence="16 17">
    <name type="scientific">Alcanivorax hongdengensis A-11-3</name>
    <dbReference type="NCBI Taxonomy" id="1177179"/>
    <lineage>
        <taxon>Bacteria</taxon>
        <taxon>Pseudomonadati</taxon>
        <taxon>Pseudomonadota</taxon>
        <taxon>Gammaproteobacteria</taxon>
        <taxon>Oceanospirillales</taxon>
        <taxon>Alcanivoracaceae</taxon>
        <taxon>Alcanivorax</taxon>
    </lineage>
</organism>
<dbReference type="OrthoDB" id="335193at2"/>
<comment type="caution">
    <text evidence="16">The sequence shown here is derived from an EMBL/GenBank/DDBJ whole genome shotgun (WGS) entry which is preliminary data.</text>
</comment>
<comment type="domain">
    <text evidence="14">The HXXXXD motif is essential for acyltransferase activity and may constitute the binding site for the phosphate moiety of the glycerol-3-phosphate.</text>
</comment>
<dbReference type="PATRIC" id="fig|1177179.3.peg.1074"/>
<name>L0WG11_9GAMM</name>
<comment type="subcellular location">
    <subcellularLocation>
        <location evidence="1 14">Cell membrane</location>
        <topology evidence="1 14">Peripheral membrane protein</topology>
        <orientation evidence="1 14">Cytoplasmic side</orientation>
    </subcellularLocation>
</comment>
<dbReference type="GO" id="GO:0004366">
    <property type="term" value="F:glycerol-3-phosphate O-acyltransferase activity"/>
    <property type="evidence" value="ECO:0007669"/>
    <property type="project" value="UniProtKB-UniRule"/>
</dbReference>
<dbReference type="PIRSF" id="PIRSF500064">
    <property type="entry name" value="GPAT"/>
    <property type="match status" value="1"/>
</dbReference>
<evidence type="ECO:0000256" key="5">
    <source>
        <dbReference type="ARBA" id="ARBA00013113"/>
    </source>
</evidence>
<sequence length="835" mass="95210">MNFWFGLDRLAFFVVRVFLRLCTRANALPTDPKELQLNPDIPVIYVLRDRSAADAAVADQSARRLGLAPALAGMNVGKTHLSRSYFHLYRRQFSNGRQRTALSPARLEKLVKALQDDPQADVQLVPVSVFWGRRPEKESSLWRIIFSDNWSPAGFIKKFFIILTQGRQLYVQFSKPMSLRALVDRCERQKQQQVVRKASRILRVHFRRQQEAAIGPDLSHRRTLSSSVVDSSTVRAVIREEMTRTGEKEEKLEAQARRYALEIAADYSHTVIRFLELILNWVWNRLYGGIRLYNMDNLTEVAGDHEIIYVPCHRSHIDYLLLSFVMYRNNLVPPHIAAGINLNLPVVGTILRRGGAFFMRRSFRDNPLYAAVFSEYLHTITARGFSIEYFVEGGRSRSGRMLKPRTGMLAMTVRSYLRDARKPVAFVPVYIGYEKVIEAGSYIGELHGKKKQKESVGGLMKSLSILRSHFGQVHVNFGKPIKLSDYLDQHNRDWRSCEVAPSDTPPWFKHMINELGQEVVESINAAAVANPVNLMSLAVLASSKHTMDLQQLRQQLQLYIELLKQAPYSDTAAIANTDADAIIDYGLENEFLERIKHPLGDVVTTDEKTALQMAYVRNNSLHLFILPGLICSLFMNARSINIDVLQRMIQLLYPFLRNEYFLHWQDGEELAAAVDRILVVLEQQQLISRNDNCLHGAPVHTHESDLLSHLGQTVMPSLERYYLTIRLLVQYGSGKLNSDQLGELAHQTAQRLSLLYEFNSPEFFDKVVLKHFIAQLYSTGLVMTDDQGALTFDEKLQALDDEARRILSPDISDAIQRVTRVSNPEAFNPSEEPAA</sequence>
<feature type="domain" description="Phospholipid/glycerol acyltransferase" evidence="15">
    <location>
        <begin position="307"/>
        <end position="434"/>
    </location>
</feature>
<evidence type="ECO:0000256" key="4">
    <source>
        <dbReference type="ARBA" id="ARBA00007937"/>
    </source>
</evidence>
<evidence type="ECO:0000313" key="16">
    <source>
        <dbReference type="EMBL" id="EKF75092.1"/>
    </source>
</evidence>
<evidence type="ECO:0000256" key="11">
    <source>
        <dbReference type="ARBA" id="ARBA00023264"/>
    </source>
</evidence>
<keyword evidence="17" id="KW-1185">Reference proteome</keyword>
<dbReference type="InterPro" id="IPR022284">
    <property type="entry name" value="GPAT/DHAPAT"/>
</dbReference>
<dbReference type="NCBIfam" id="NF003441">
    <property type="entry name" value="PRK04974.1"/>
    <property type="match status" value="1"/>
</dbReference>
<dbReference type="GO" id="GO:0006631">
    <property type="term" value="P:fatty acid metabolic process"/>
    <property type="evidence" value="ECO:0007669"/>
    <property type="project" value="TreeGrafter"/>
</dbReference>
<evidence type="ECO:0000256" key="7">
    <source>
        <dbReference type="ARBA" id="ARBA00022475"/>
    </source>
</evidence>
<dbReference type="STRING" id="1177179.A11A3_05349"/>
<dbReference type="AlphaFoldDB" id="L0WG11"/>
<proteinExistence type="inferred from homology"/>
<dbReference type="SMART" id="SM00563">
    <property type="entry name" value="PlsC"/>
    <property type="match status" value="1"/>
</dbReference>
<evidence type="ECO:0000256" key="13">
    <source>
        <dbReference type="ARBA" id="ARBA00048427"/>
    </source>
</evidence>
<evidence type="ECO:0000313" key="17">
    <source>
        <dbReference type="Proteomes" id="UP000010164"/>
    </source>
</evidence>
<dbReference type="SUPFAM" id="SSF69593">
    <property type="entry name" value="Glycerol-3-phosphate (1)-acyltransferase"/>
    <property type="match status" value="1"/>
</dbReference>
<evidence type="ECO:0000256" key="2">
    <source>
        <dbReference type="ARBA" id="ARBA00004765"/>
    </source>
</evidence>